<evidence type="ECO:0000313" key="3">
    <source>
        <dbReference type="EMBL" id="KAA8580609.1"/>
    </source>
</evidence>
<proteinExistence type="predicted"/>
<keyword evidence="2" id="KW-0812">Transmembrane</keyword>
<keyword evidence="2" id="KW-1133">Transmembrane helix</keyword>
<dbReference type="GO" id="GO:0005769">
    <property type="term" value="C:early endosome"/>
    <property type="evidence" value="ECO:0007669"/>
    <property type="project" value="TreeGrafter"/>
</dbReference>
<feature type="compositionally biased region" description="Basic and acidic residues" evidence="1">
    <location>
        <begin position="195"/>
        <end position="205"/>
    </location>
</feature>
<feature type="compositionally biased region" description="Polar residues" evidence="1">
    <location>
        <begin position="366"/>
        <end position="387"/>
    </location>
</feature>
<dbReference type="GO" id="GO:1904115">
    <property type="term" value="C:axon cytoplasm"/>
    <property type="evidence" value="ECO:0007669"/>
    <property type="project" value="GOC"/>
</dbReference>
<dbReference type="Pfam" id="PF15759">
    <property type="entry name" value="TMEM108"/>
    <property type="match status" value="1"/>
</dbReference>
<name>A0A5J5CIX3_9PERO</name>
<evidence type="ECO:0008006" key="5">
    <source>
        <dbReference type="Google" id="ProtNLM"/>
    </source>
</evidence>
<dbReference type="Proteomes" id="UP000327493">
    <property type="component" value="Chromosome 22"/>
</dbReference>
<organism evidence="3 4">
    <name type="scientific">Etheostoma spectabile</name>
    <name type="common">orangethroat darter</name>
    <dbReference type="NCBI Taxonomy" id="54343"/>
    <lineage>
        <taxon>Eukaryota</taxon>
        <taxon>Metazoa</taxon>
        <taxon>Chordata</taxon>
        <taxon>Craniata</taxon>
        <taxon>Vertebrata</taxon>
        <taxon>Euteleostomi</taxon>
        <taxon>Actinopterygii</taxon>
        <taxon>Neopterygii</taxon>
        <taxon>Teleostei</taxon>
        <taxon>Neoteleostei</taxon>
        <taxon>Acanthomorphata</taxon>
        <taxon>Eupercaria</taxon>
        <taxon>Perciformes</taxon>
        <taxon>Percoidei</taxon>
        <taxon>Percidae</taxon>
        <taxon>Etheostomatinae</taxon>
        <taxon>Etheostoma</taxon>
    </lineage>
</organism>
<dbReference type="GO" id="GO:0097106">
    <property type="term" value="P:postsynaptic density organization"/>
    <property type="evidence" value="ECO:0007669"/>
    <property type="project" value="TreeGrafter"/>
</dbReference>
<sequence length="608" mass="65216">MVMAAVCVHKAISESFYLRAPLGTCQPDTPSGCLRTRLTENHEHCGGGTGSHDTMKTSLQVLRCQLLRLTSVVPSTTPPIQSSSTRTISFLTYSPISFSSAPLGVLAFLALPVGLVSSAQELSLSQTYQDSVSMAGSHRSPLSAPEPPRLELNREGSSSGEWSSKGGNQPSNIILPTVALHPFALLHTTHTSSQAHDDPPIHDKNTVSPNPVSAESYINQPPEPSSDIIQGHMHKLVRVPQVQSPVSVSTNQASTSAPNIDMETTARGTPNPLTLLSSSVSDRGDTIAAHHITPQKLGVKEPSDPTRQHVEDVERPSIFSSSMNPAPGLKLREHAQGAAHHAITLREVHAVNEPPTDPLVLKLKQESVTPVESPPENLTSTMSTPALSTEPGLKTQNPTILPNNLTAPHETTAEEGHGHGTDNSSLGHWLGNVTAYGGLLSNSSSVEDAHAQGNSSELPSTASRNFLNRLVPVTTQDPWAPGNSSSPTVESPLSRMTICLSRMDIVWIVLAISVPVSSCSVLLTVCCMRRKKKSSSQENNLSYWNNAITMDYFSRHAVELPREIHTLESEDQDTCLPPNGDYSGSSVVLVNPFCQETLFINRDKASAI</sequence>
<gene>
    <name evidence="3" type="ORF">FQN60_013567</name>
</gene>
<accession>A0A5J5CIX3</accession>
<dbReference type="InterPro" id="IPR031508">
    <property type="entry name" value="TMEM108"/>
</dbReference>
<dbReference type="AlphaFoldDB" id="A0A5J5CIX3"/>
<feature type="compositionally biased region" description="Basic and acidic residues" evidence="1">
    <location>
        <begin position="411"/>
        <end position="420"/>
    </location>
</feature>
<dbReference type="GO" id="GO:0097484">
    <property type="term" value="P:dendrite extension"/>
    <property type="evidence" value="ECO:0007669"/>
    <property type="project" value="TreeGrafter"/>
</dbReference>
<dbReference type="GO" id="GO:0008090">
    <property type="term" value="P:retrograde axonal transport"/>
    <property type="evidence" value="ECO:0007669"/>
    <property type="project" value="TreeGrafter"/>
</dbReference>
<dbReference type="PANTHER" id="PTHR28673:SF1">
    <property type="entry name" value="TRANSMEMBRANE PROTEIN 108"/>
    <property type="match status" value="1"/>
</dbReference>
<reference evidence="3 4" key="1">
    <citation type="submission" date="2019-08" db="EMBL/GenBank/DDBJ databases">
        <title>A chromosome-level genome assembly, high-density linkage maps, and genome scans reveal the genomic architecture of hybrid incompatibilities underlying speciation via character displacement in darters (Percidae: Etheostominae).</title>
        <authorList>
            <person name="Moran R.L."/>
            <person name="Catchen J.M."/>
            <person name="Fuller R.C."/>
        </authorList>
    </citation>
    <scope>NUCLEOTIDE SEQUENCE [LARGE SCALE GENOMIC DNA]</scope>
    <source>
        <strain evidence="3">EspeVRDwgs_2016</strain>
        <tissue evidence="3">Muscle</tissue>
    </source>
</reference>
<feature type="region of interest" description="Disordered" evidence="1">
    <location>
        <begin position="135"/>
        <end position="170"/>
    </location>
</feature>
<protein>
    <recommendedName>
        <fullName evidence="5">Transmembrane protein 108</fullName>
    </recommendedName>
</protein>
<feature type="compositionally biased region" description="Polar residues" evidence="1">
    <location>
        <begin position="394"/>
        <end position="406"/>
    </location>
</feature>
<comment type="caution">
    <text evidence="3">The sequence shown here is derived from an EMBL/GenBank/DDBJ whole genome shotgun (WGS) entry which is preliminary data.</text>
</comment>
<feature type="region of interest" description="Disordered" evidence="1">
    <location>
        <begin position="366"/>
        <end position="426"/>
    </location>
</feature>
<dbReference type="PANTHER" id="PTHR28673">
    <property type="entry name" value="TRANSMEMBRANE PROTEIN 108"/>
    <property type="match status" value="1"/>
</dbReference>
<keyword evidence="4" id="KW-1185">Reference proteome</keyword>
<feature type="transmembrane region" description="Helical" evidence="2">
    <location>
        <begin position="505"/>
        <end position="527"/>
    </location>
</feature>
<feature type="compositionally biased region" description="Low complexity" evidence="1">
    <location>
        <begin position="155"/>
        <end position="167"/>
    </location>
</feature>
<feature type="compositionally biased region" description="Polar residues" evidence="1">
    <location>
        <begin position="206"/>
        <end position="219"/>
    </location>
</feature>
<keyword evidence="2" id="KW-0472">Membrane</keyword>
<evidence type="ECO:0000313" key="4">
    <source>
        <dbReference type="Proteomes" id="UP000327493"/>
    </source>
</evidence>
<evidence type="ECO:0000256" key="1">
    <source>
        <dbReference type="SAM" id="MobiDB-lite"/>
    </source>
</evidence>
<evidence type="ECO:0000256" key="2">
    <source>
        <dbReference type="SAM" id="Phobius"/>
    </source>
</evidence>
<feature type="region of interest" description="Disordered" evidence="1">
    <location>
        <begin position="190"/>
        <end position="224"/>
    </location>
</feature>
<dbReference type="EMBL" id="VOFY01000022">
    <property type="protein sequence ID" value="KAA8580609.1"/>
    <property type="molecule type" value="Genomic_DNA"/>
</dbReference>
<dbReference type="GO" id="GO:0010008">
    <property type="term" value="C:endosome membrane"/>
    <property type="evidence" value="ECO:0007669"/>
    <property type="project" value="TreeGrafter"/>
</dbReference>
<dbReference type="GO" id="GO:0014069">
    <property type="term" value="C:postsynaptic density"/>
    <property type="evidence" value="ECO:0007669"/>
    <property type="project" value="TreeGrafter"/>
</dbReference>